<dbReference type="OrthoDB" id="104167at2"/>
<organism evidence="2 4">
    <name type="scientific">Pseudomonas versuta</name>
    <dbReference type="NCBI Taxonomy" id="1788301"/>
    <lineage>
        <taxon>Bacteria</taxon>
        <taxon>Pseudomonadati</taxon>
        <taxon>Pseudomonadota</taxon>
        <taxon>Gammaproteobacteria</taxon>
        <taxon>Pseudomonadales</taxon>
        <taxon>Pseudomonadaceae</taxon>
        <taxon>Pseudomonas</taxon>
    </lineage>
</organism>
<dbReference type="Proteomes" id="UP000186677">
    <property type="component" value="Unassembled WGS sequence"/>
</dbReference>
<accession>A0A0M4RKA1</accession>
<dbReference type="InterPro" id="IPR027417">
    <property type="entry name" value="P-loop_NTPase"/>
</dbReference>
<dbReference type="SUPFAM" id="SSF52540">
    <property type="entry name" value="P-loop containing nucleoside triphosphate hydrolases"/>
    <property type="match status" value="1"/>
</dbReference>
<dbReference type="GO" id="GO:0005524">
    <property type="term" value="F:ATP binding"/>
    <property type="evidence" value="ECO:0007669"/>
    <property type="project" value="UniProtKB-KW"/>
</dbReference>
<dbReference type="Proteomes" id="UP000185990">
    <property type="component" value="Unassembled WGS sequence"/>
</dbReference>
<accession>A0A1Q4KMC1</accession>
<evidence type="ECO:0000313" key="2">
    <source>
        <dbReference type="EMBL" id="OKA22036.1"/>
    </source>
</evidence>
<evidence type="ECO:0000313" key="4">
    <source>
        <dbReference type="Proteomes" id="UP000185990"/>
    </source>
</evidence>
<dbReference type="EMBL" id="MPJD01000021">
    <property type="protein sequence ID" value="OKA22036.1"/>
    <property type="molecule type" value="Genomic_DNA"/>
</dbReference>
<protein>
    <submittedName>
        <fullName evidence="2">ATP-binding protein</fullName>
    </submittedName>
</protein>
<dbReference type="EMBL" id="MPJC01000003">
    <property type="protein sequence ID" value="OKA22784.1"/>
    <property type="molecule type" value="Genomic_DNA"/>
</dbReference>
<evidence type="ECO:0000313" key="5">
    <source>
        <dbReference type="Proteomes" id="UP000186677"/>
    </source>
</evidence>
<gene>
    <name evidence="3" type="ORF">BOH73_05980</name>
    <name evidence="2" type="ORF">BOH74_15295</name>
</gene>
<sequence length="387" mass="42771">MLTTLAVANYRSINHLVVPLARLNLITGPNGSGKSNLYRALRLLAETARGGVINAVAREGGLESTFWAGPEVISPSMKRGEVAISRCARQEVKRLRLGFAGEDFSYSIALGLTIPELSAFSLDPQIKHESIWVGPFYRPASELVQRKGPMIRARAGRSWQILAQYAPMYDSLFDQVGSLHASPEVLQLRESIRGWRFYDHFRTDPESPVRQPQLGTRTPVLHHDGRDLAAALQTIIEIGDPQALHSAISDAFPGARLNIKFVPGGRFAIEFFQEGLLRPLSAAELSDGTLRYLLLIAALLTPRPPTMMVLNEPETSLHPDLLPALARLIIGASQQSQVWVVSHARRLIAALQQDLECNCIVLEKNLGQTAVVGQRILDQPAWYWADK</sequence>
<comment type="caution">
    <text evidence="2">The sequence shown here is derived from an EMBL/GenBank/DDBJ whole genome shotgun (WGS) entry which is preliminary data.</text>
</comment>
<evidence type="ECO:0000313" key="3">
    <source>
        <dbReference type="EMBL" id="OKA22784.1"/>
    </source>
</evidence>
<reference evidence="3 5" key="2">
    <citation type="submission" date="2016-11" db="EMBL/GenBank/DDBJ databases">
        <title>Draft genome of Pseudomonas versuta A4R1.5.</title>
        <authorList>
            <person name="See-Too W.-S."/>
        </authorList>
    </citation>
    <scope>NUCLEOTIDE SEQUENCE [LARGE SCALE GENOMIC DNA]</scope>
    <source>
        <strain evidence="3 5">A4R1.5</strain>
    </source>
</reference>
<dbReference type="Pfam" id="PF13304">
    <property type="entry name" value="AAA_21"/>
    <property type="match status" value="1"/>
</dbReference>
<dbReference type="PANTHER" id="PTHR32182">
    <property type="entry name" value="DNA REPLICATION AND REPAIR PROTEIN RECF"/>
    <property type="match status" value="1"/>
</dbReference>
<dbReference type="AlphaFoldDB" id="A0A0M4RKA1"/>
<dbReference type="GO" id="GO:0000731">
    <property type="term" value="P:DNA synthesis involved in DNA repair"/>
    <property type="evidence" value="ECO:0007669"/>
    <property type="project" value="TreeGrafter"/>
</dbReference>
<dbReference type="GO" id="GO:0016887">
    <property type="term" value="F:ATP hydrolysis activity"/>
    <property type="evidence" value="ECO:0007669"/>
    <property type="project" value="InterPro"/>
</dbReference>
<evidence type="ECO:0000259" key="1">
    <source>
        <dbReference type="Pfam" id="PF13304"/>
    </source>
</evidence>
<dbReference type="KEGG" id="ppsy:AOC04_20385"/>
<keyword evidence="2" id="KW-0067">ATP-binding</keyword>
<dbReference type="FunFam" id="3.40.50.300:FF:002534">
    <property type="entry name" value="Putative RecF protein"/>
    <property type="match status" value="1"/>
</dbReference>
<keyword evidence="2" id="KW-0547">Nucleotide-binding</keyword>
<proteinExistence type="predicted"/>
<dbReference type="PANTHER" id="PTHR32182:SF25">
    <property type="entry name" value="SLR1056 PROTEIN"/>
    <property type="match status" value="1"/>
</dbReference>
<keyword evidence="5" id="KW-1185">Reference proteome</keyword>
<dbReference type="InterPro" id="IPR003959">
    <property type="entry name" value="ATPase_AAA_core"/>
</dbReference>
<dbReference type="InterPro" id="IPR014555">
    <property type="entry name" value="RecF-like"/>
</dbReference>
<dbReference type="FunFam" id="3.40.50.300:FF:002708">
    <property type="entry name" value="FeS assembly ATPase SufC"/>
    <property type="match status" value="1"/>
</dbReference>
<feature type="domain" description="ATPase AAA-type core" evidence="1">
    <location>
        <begin position="23"/>
        <end position="343"/>
    </location>
</feature>
<dbReference type="PIRSF" id="PIRSF029347">
    <property type="entry name" value="RecF"/>
    <property type="match status" value="1"/>
</dbReference>
<name>A0A0M4RKA1_9PSED</name>
<dbReference type="Gene3D" id="3.40.50.300">
    <property type="entry name" value="P-loop containing nucleotide triphosphate hydrolases"/>
    <property type="match status" value="2"/>
</dbReference>
<reference evidence="2 4" key="1">
    <citation type="submission" date="2016-11" db="EMBL/GenBank/DDBJ databases">
        <title>Draft genome of Pseudomonas versuta A4R1.12.</title>
        <authorList>
            <person name="See-Too W.-S."/>
        </authorList>
    </citation>
    <scope>NUCLEOTIDE SEQUENCE [LARGE SCALE GENOMIC DNA]</scope>
    <source>
        <strain evidence="2 4">A4R1.12</strain>
    </source>
</reference>
<dbReference type="RefSeq" id="WP_060696376.1">
    <property type="nucleotide sequence ID" value="NZ_CP012676.1"/>
</dbReference>
<dbReference type="GO" id="GO:0006302">
    <property type="term" value="P:double-strand break repair"/>
    <property type="evidence" value="ECO:0007669"/>
    <property type="project" value="TreeGrafter"/>
</dbReference>